<dbReference type="PANTHER" id="PTHR11319:SF35">
    <property type="entry name" value="OUTER MEMBRANE PROTEIN PMPC-RELATED"/>
    <property type="match status" value="1"/>
</dbReference>
<evidence type="ECO:0000256" key="3">
    <source>
        <dbReference type="ARBA" id="ARBA00004613"/>
    </source>
</evidence>
<dbReference type="SMART" id="SM00710">
    <property type="entry name" value="PbH1"/>
    <property type="match status" value="5"/>
</dbReference>
<proteinExistence type="predicted"/>
<feature type="transmembrane region" description="Helical" evidence="9">
    <location>
        <begin position="809"/>
        <end position="833"/>
    </location>
</feature>
<keyword evidence="5" id="KW-0732">Signal</keyword>
<feature type="region of interest" description="Disordered" evidence="8">
    <location>
        <begin position="1240"/>
        <end position="1359"/>
    </location>
</feature>
<evidence type="ECO:0000256" key="9">
    <source>
        <dbReference type="SAM" id="Phobius"/>
    </source>
</evidence>
<dbReference type="OMA" id="IRIENCG"/>
<dbReference type="InParanoid" id="A0A0V0R8C8"/>
<feature type="transmembrane region" description="Helical" evidence="9">
    <location>
        <begin position="658"/>
        <end position="675"/>
    </location>
</feature>
<sequence length="1359" mass="157496">MLVQSNNFTCEYSKFNNNTVEYGYGGAIRVDRENTLIKIKNSDFNFNSGMYGGALSFNTEQDTTLVQNCTFYNNTAQYQGGAIYQDYALSSIEDSDFTNNYSFQGGCIYINFSKKAKLLNLKMQNNSARQANSIYAKESNNLQFIKIQISGQISYRLSNIFLQQIDNVYIQDSNFMDNSCQRNGGVIRIENCGIVDIQESNFKNNTAGYLSDDDSSYTGGAIYIIETEKFSLNNVVFQDNSATYKGGAVSLSQISDFQIDFSEFYNNYVSFDRTQERKDKIGDYNLSKGGSIYYETLFSDLEENQELTFSIQISDCKFQNNSASSGSSVYIHQNITDKNYQINFPKMQNIVIKEDVTDVGLFRILSEETYNQNLFNGIQNEDSIIYVGTDIVQQGYSFNEKSSLNDKLQFSLCPSGTYLAEGGKVACNICQDHGQCDGGYGYYYPDDGYWRLTSTSTQYVYCENAPENCLKNDTCSEGFNGVLCEQCDYNNGYFESVGGGCTECPSQFVSITYIVLAFLIFLAVLALTVFVLQEKVRQVNYKKEIYIIWKKNIIHENNSTSIAKIGIMHIQIIYLLNPTNIEFPNAFSGLAKYFSNPGNTVSVSFYCVNQVLASMFTQSKIFQFFSYSQVISVGILISLFLTILLYNRKALKRKINTVKYQLVCVFIIWFIYQQAGILESCIQFLVCRQIGDIKYSLADINLECDSSYYQKYVQPINIVILLLFLIIIPILMFYKMYRSRHSNYTIKNQCSYGYLYIDLKNELYYWEYLSMFQVNRFQLISSISLVCVIFSSIIMKYQDTDSQLSEQLIKIFCQVITFGTNFLFFIYGVYIYYPNIKYKILAYSLTYFKKCSGNYLKNYFEKQQKIQNNWKILKDNFRNFQKVMKNEKYKNLNRAFLFYNINQQDIMEGIKKGDYKKLNEKVFESYESRIFSQNSVQLKKAKNYVDMLKSMNSLNNINQVQSNRSIKTILQLSRQHDNYSIAVLEEELKSGESNNDRQRQYSSGNEKSSNDSDEIQSRKKIDNYSNKKLSKQNSIQKINNSQDSDIYIPQETNKQMMFDDLDQKWLQFKSQRSYDQQHYIQQQNQQQMNKQYLETSDFIKQNITQGDIETYRQRNKFTVQSEPFENIFSNPSDRNYRRKNTINNQNTTENIIHLLSLDSGSNLQEKIRKNHIYLDNQIIENSEELQNMNKLSSKNSKTHQNQALPFTIKQSDKNTHEISIDNKIEANELESQDYKNINKIDAKNNIEDSDKKENNQKNRLIPENSSKQQQNLKGSILSQSQIPSKNSSSQESSKQIPSEKISYFTDSYQNEIMGDFDSKEQNTNEQSNTKDNSCRPVTQKQESDTSKENTNKNDNNNKS</sequence>
<dbReference type="InterPro" id="IPR003368">
    <property type="entry name" value="POMP_repeat"/>
</dbReference>
<evidence type="ECO:0000256" key="4">
    <source>
        <dbReference type="ARBA" id="ARBA00022525"/>
    </source>
</evidence>
<gene>
    <name evidence="10" type="ORF">PPERSA_01513</name>
</gene>
<evidence type="ECO:0000256" key="6">
    <source>
        <dbReference type="ARBA" id="ARBA00023136"/>
    </source>
</evidence>
<feature type="compositionally biased region" description="Basic and acidic residues" evidence="8">
    <location>
        <begin position="1341"/>
        <end position="1359"/>
    </location>
</feature>
<feature type="compositionally biased region" description="Polar residues" evidence="8">
    <location>
        <begin position="1263"/>
        <end position="1277"/>
    </location>
</feature>
<accession>A0A0V0R8C8</accession>
<dbReference type="OrthoDB" id="2145805at2759"/>
<name>A0A0V0R8C8_PSEPJ</name>
<dbReference type="SUPFAM" id="SSF51126">
    <property type="entry name" value="Pectin lyase-like"/>
    <property type="match status" value="2"/>
</dbReference>
<dbReference type="InterPro" id="IPR011050">
    <property type="entry name" value="Pectin_lyase_fold/virulence"/>
</dbReference>
<evidence type="ECO:0000313" key="10">
    <source>
        <dbReference type="EMBL" id="KRX10501.1"/>
    </source>
</evidence>
<feature type="compositionally biased region" description="Polar residues" evidence="8">
    <location>
        <begin position="1323"/>
        <end position="1340"/>
    </location>
</feature>
<comment type="caution">
    <text evidence="10">The sequence shown here is derived from an EMBL/GenBank/DDBJ whole genome shotgun (WGS) entry which is preliminary data.</text>
</comment>
<evidence type="ECO:0000313" key="11">
    <source>
        <dbReference type="Proteomes" id="UP000054937"/>
    </source>
</evidence>
<feature type="compositionally biased region" description="Basic and acidic residues" evidence="8">
    <location>
        <begin position="990"/>
        <end position="999"/>
    </location>
</feature>
<evidence type="ECO:0000256" key="1">
    <source>
        <dbReference type="ARBA" id="ARBA00004196"/>
    </source>
</evidence>
<dbReference type="Proteomes" id="UP000054937">
    <property type="component" value="Unassembled WGS sequence"/>
</dbReference>
<dbReference type="EMBL" id="LDAU01000026">
    <property type="protein sequence ID" value="KRX10501.1"/>
    <property type="molecule type" value="Genomic_DNA"/>
</dbReference>
<feature type="compositionally biased region" description="Basic and acidic residues" evidence="8">
    <location>
        <begin position="1240"/>
        <end position="1256"/>
    </location>
</feature>
<keyword evidence="9" id="KW-1133">Transmembrane helix</keyword>
<feature type="compositionally biased region" description="Low complexity" evidence="8">
    <location>
        <begin position="1278"/>
        <end position="1299"/>
    </location>
</feature>
<evidence type="ECO:0000256" key="7">
    <source>
        <dbReference type="ARBA" id="ARBA00023237"/>
    </source>
</evidence>
<dbReference type="PANTHER" id="PTHR11319">
    <property type="entry name" value="G PROTEIN-COUPLED RECEPTOR-RELATED"/>
    <property type="match status" value="1"/>
</dbReference>
<dbReference type="GO" id="GO:0005576">
    <property type="term" value="C:extracellular region"/>
    <property type="evidence" value="ECO:0007669"/>
    <property type="project" value="UniProtKB-SubCell"/>
</dbReference>
<protein>
    <submittedName>
        <fullName evidence="10">Pectin lyase fold/virulence factor</fullName>
    </submittedName>
</protein>
<feature type="compositionally biased region" description="Polar residues" evidence="8">
    <location>
        <begin position="1023"/>
        <end position="1046"/>
    </location>
</feature>
<feature type="transmembrane region" description="Helical" evidence="9">
    <location>
        <begin position="553"/>
        <end position="576"/>
    </location>
</feature>
<feature type="transmembrane region" description="Helical" evidence="9">
    <location>
        <begin position="716"/>
        <end position="734"/>
    </location>
</feature>
<feature type="region of interest" description="Disordered" evidence="8">
    <location>
        <begin position="990"/>
        <end position="1046"/>
    </location>
</feature>
<keyword evidence="4" id="KW-0964">Secreted</keyword>
<dbReference type="InterPro" id="IPR006626">
    <property type="entry name" value="PbH1"/>
</dbReference>
<comment type="subcellular location">
    <subcellularLocation>
        <location evidence="1">Cell envelope</location>
    </subcellularLocation>
    <subcellularLocation>
        <location evidence="2">Cell outer membrane</location>
    </subcellularLocation>
    <subcellularLocation>
        <location evidence="3">Secreted</location>
    </subcellularLocation>
</comment>
<organism evidence="10 11">
    <name type="scientific">Pseudocohnilembus persalinus</name>
    <name type="common">Ciliate</name>
    <dbReference type="NCBI Taxonomy" id="266149"/>
    <lineage>
        <taxon>Eukaryota</taxon>
        <taxon>Sar</taxon>
        <taxon>Alveolata</taxon>
        <taxon>Ciliophora</taxon>
        <taxon>Intramacronucleata</taxon>
        <taxon>Oligohymenophorea</taxon>
        <taxon>Scuticociliatia</taxon>
        <taxon>Philasterida</taxon>
        <taxon>Pseudocohnilembidae</taxon>
        <taxon>Pseudocohnilembus</taxon>
    </lineage>
</organism>
<feature type="transmembrane region" description="Helical" evidence="9">
    <location>
        <begin position="511"/>
        <end position="532"/>
    </location>
</feature>
<dbReference type="Pfam" id="PF02415">
    <property type="entry name" value="Chlam_PMP"/>
    <property type="match status" value="2"/>
</dbReference>
<evidence type="ECO:0000256" key="5">
    <source>
        <dbReference type="ARBA" id="ARBA00022729"/>
    </source>
</evidence>
<reference evidence="10 11" key="1">
    <citation type="journal article" date="2015" name="Sci. Rep.">
        <title>Genome of the facultative scuticociliatosis pathogen Pseudocohnilembus persalinus provides insight into its virulence through horizontal gene transfer.</title>
        <authorList>
            <person name="Xiong J."/>
            <person name="Wang G."/>
            <person name="Cheng J."/>
            <person name="Tian M."/>
            <person name="Pan X."/>
            <person name="Warren A."/>
            <person name="Jiang C."/>
            <person name="Yuan D."/>
            <person name="Miao W."/>
        </authorList>
    </citation>
    <scope>NUCLEOTIDE SEQUENCE [LARGE SCALE GENOMIC DNA]</scope>
    <source>
        <strain evidence="10">36N120E</strain>
    </source>
</reference>
<keyword evidence="10" id="KW-0456">Lyase</keyword>
<evidence type="ECO:0000256" key="2">
    <source>
        <dbReference type="ARBA" id="ARBA00004442"/>
    </source>
</evidence>
<feature type="transmembrane region" description="Helical" evidence="9">
    <location>
        <begin position="624"/>
        <end position="646"/>
    </location>
</feature>
<dbReference type="GO" id="GO:0016829">
    <property type="term" value="F:lyase activity"/>
    <property type="evidence" value="ECO:0007669"/>
    <property type="project" value="UniProtKB-KW"/>
</dbReference>
<keyword evidence="6 9" id="KW-0472">Membrane</keyword>
<keyword evidence="11" id="KW-1185">Reference proteome</keyword>
<keyword evidence="9" id="KW-0812">Transmembrane</keyword>
<keyword evidence="7" id="KW-0998">Cell outer membrane</keyword>
<evidence type="ECO:0000256" key="8">
    <source>
        <dbReference type="SAM" id="MobiDB-lite"/>
    </source>
</evidence>